<keyword evidence="1" id="KW-0472">Membrane</keyword>
<proteinExistence type="predicted"/>
<evidence type="ECO:0000256" key="1">
    <source>
        <dbReference type="SAM" id="Phobius"/>
    </source>
</evidence>
<name>A0ABU7BXD0_9TELE</name>
<sequence>MKVLGSNSNLGSFAWSLHVLFFHVKTSSNLCCGLFNGRQNPQLGLYHGFRIMILVCNNVPNNPSFHQGVVPIDEQHFRSVAASWNTVLIPHILIHFLIIFTSYYKIHILSNSRVI</sequence>
<evidence type="ECO:0000313" key="3">
    <source>
        <dbReference type="Proteomes" id="UP001345963"/>
    </source>
</evidence>
<accession>A0ABU7BXD0</accession>
<dbReference type="EMBL" id="JAHUTI010069128">
    <property type="protein sequence ID" value="MED6254049.1"/>
    <property type="molecule type" value="Genomic_DNA"/>
</dbReference>
<keyword evidence="1" id="KW-1133">Transmembrane helix</keyword>
<protein>
    <submittedName>
        <fullName evidence="2">Uncharacterized protein</fullName>
    </submittedName>
</protein>
<organism evidence="2 3">
    <name type="scientific">Ataeniobius toweri</name>
    <dbReference type="NCBI Taxonomy" id="208326"/>
    <lineage>
        <taxon>Eukaryota</taxon>
        <taxon>Metazoa</taxon>
        <taxon>Chordata</taxon>
        <taxon>Craniata</taxon>
        <taxon>Vertebrata</taxon>
        <taxon>Euteleostomi</taxon>
        <taxon>Actinopterygii</taxon>
        <taxon>Neopterygii</taxon>
        <taxon>Teleostei</taxon>
        <taxon>Neoteleostei</taxon>
        <taxon>Acanthomorphata</taxon>
        <taxon>Ovalentaria</taxon>
        <taxon>Atherinomorphae</taxon>
        <taxon>Cyprinodontiformes</taxon>
        <taxon>Goodeidae</taxon>
        <taxon>Ataeniobius</taxon>
    </lineage>
</organism>
<evidence type="ECO:0000313" key="2">
    <source>
        <dbReference type="EMBL" id="MED6254049.1"/>
    </source>
</evidence>
<dbReference type="Proteomes" id="UP001345963">
    <property type="component" value="Unassembled WGS sequence"/>
</dbReference>
<comment type="caution">
    <text evidence="2">The sequence shown here is derived from an EMBL/GenBank/DDBJ whole genome shotgun (WGS) entry which is preliminary data.</text>
</comment>
<keyword evidence="1" id="KW-0812">Transmembrane</keyword>
<feature type="transmembrane region" description="Helical" evidence="1">
    <location>
        <begin position="87"/>
        <end position="106"/>
    </location>
</feature>
<gene>
    <name evidence="2" type="ORF">ATANTOWER_013609</name>
</gene>
<reference evidence="2 3" key="1">
    <citation type="submission" date="2021-07" db="EMBL/GenBank/DDBJ databases">
        <authorList>
            <person name="Palmer J.M."/>
        </authorList>
    </citation>
    <scope>NUCLEOTIDE SEQUENCE [LARGE SCALE GENOMIC DNA]</scope>
    <source>
        <strain evidence="2 3">AT_MEX2019</strain>
        <tissue evidence="2">Muscle</tissue>
    </source>
</reference>
<keyword evidence="3" id="KW-1185">Reference proteome</keyword>